<comment type="caution">
    <text evidence="1">The sequence shown here is derived from an EMBL/GenBank/DDBJ whole genome shotgun (WGS) entry which is preliminary data.</text>
</comment>
<sequence>MNLEYMLKDETYKYIYGSLVEDKAYDQNEFKKQYCGKNDWVVAQLLLKSNEDMQICVNEDTTFYPKGTIEEVRVEVNVDGMSNENIQVHLVGLIQDDDSCYKSDLLLNQKNIIVEAGKEQAIWIEIFIDKHIPKGIYKPMISLYNKHLFEDEVLIHEIEYEFEVLDISLDDPRDYQFHLDLWQHNSNIARQYNVDLWSDEHFDIIENYIKSLANLGQKVISVIVSEMPWSGQDTMHNKIDDSNLFEYNMARIVYSKEGQWVYDFSAMERYINICLKYGIDKEIEVFGLSNIWLFEDVGFGRIIEDVKDGIRLRYYDENQHLFRYIRKKEELAGYVKALEQFFIEKGLIHKVRILADEPAKLDEFINKISVFNEMAKGFQYKVAINNIDLMGENIPHVVDYCPSLGCTCDKYEELHDLKEKVDGVITYYVCCGPEYPNTFIKSPAIEARIIPWIAWVLDLDGFLRWNYTAWPKDPLNKIAIKYPYWPAGDTNFVYPGKDGIPILTIRYMNLKRGIRDYEIINRYVSTFDAKEEVNHMLKDVFYWERLSDINYKKPQEIYSFDYEAYNNIINHMLKKLS</sequence>
<accession>A0ACB5UNN2</accession>
<gene>
    <name evidence="1" type="ORF">AN2V17_38080</name>
</gene>
<dbReference type="EMBL" id="BTPU01000075">
    <property type="protein sequence ID" value="GMQ64571.1"/>
    <property type="molecule type" value="Genomic_DNA"/>
</dbReference>
<dbReference type="Proteomes" id="UP001374599">
    <property type="component" value="Unassembled WGS sequence"/>
</dbReference>
<proteinExistence type="predicted"/>
<reference evidence="1" key="1">
    <citation type="submission" date="2023-09" db="EMBL/GenBank/DDBJ databases">
        <title>Vallitalea sediminicola and Vallitalea maricola sp. nov., anaerobic bacteria isolated from marine sediment.</title>
        <authorList>
            <person name="Hirano S."/>
            <person name="Maeda A."/>
            <person name="Terahara T."/>
            <person name="Mori K."/>
            <person name="Hamada M."/>
            <person name="Matsumoto R."/>
            <person name="Kobayashi T."/>
        </authorList>
    </citation>
    <scope>NUCLEOTIDE SEQUENCE</scope>
    <source>
        <strain evidence="1">AN17-2</strain>
    </source>
</reference>
<organism evidence="1 2">
    <name type="scientific">Vallitalea maricola</name>
    <dbReference type="NCBI Taxonomy" id="3074433"/>
    <lineage>
        <taxon>Bacteria</taxon>
        <taxon>Bacillati</taxon>
        <taxon>Bacillota</taxon>
        <taxon>Clostridia</taxon>
        <taxon>Lachnospirales</taxon>
        <taxon>Vallitaleaceae</taxon>
        <taxon>Vallitalea</taxon>
    </lineage>
</organism>
<protein>
    <submittedName>
        <fullName evidence="1">DUF4091 domain-containing protein</fullName>
    </submittedName>
</protein>
<evidence type="ECO:0000313" key="1">
    <source>
        <dbReference type="EMBL" id="GMQ64571.1"/>
    </source>
</evidence>
<keyword evidence="2" id="KW-1185">Reference proteome</keyword>
<evidence type="ECO:0000313" key="2">
    <source>
        <dbReference type="Proteomes" id="UP001374599"/>
    </source>
</evidence>
<name>A0ACB5UNN2_9FIRM</name>